<dbReference type="GO" id="GO:0055052">
    <property type="term" value="C:ATP-binding cassette (ABC) transporter complex, substrate-binding subunit-containing"/>
    <property type="evidence" value="ECO:0007669"/>
    <property type="project" value="TreeGrafter"/>
</dbReference>
<proteinExistence type="inferred from homology"/>
<dbReference type="OrthoDB" id="9763054at2"/>
<keyword evidence="6" id="KW-1185">Reference proteome</keyword>
<evidence type="ECO:0000256" key="4">
    <source>
        <dbReference type="SAM" id="MobiDB-lite"/>
    </source>
</evidence>
<feature type="compositionally biased region" description="Gly residues" evidence="4">
    <location>
        <begin position="10"/>
        <end position="23"/>
    </location>
</feature>
<dbReference type="InterPro" id="IPR006059">
    <property type="entry name" value="SBP"/>
</dbReference>
<evidence type="ECO:0000313" key="5">
    <source>
        <dbReference type="EMBL" id="OXM13243.1"/>
    </source>
</evidence>
<dbReference type="PANTHER" id="PTHR30061">
    <property type="entry name" value="MALTOSE-BINDING PERIPLASMIC PROTEIN"/>
    <property type="match status" value="1"/>
</dbReference>
<dbReference type="PANTHER" id="PTHR30061:SF50">
    <property type="entry name" value="MALTOSE_MALTODEXTRIN-BINDING PERIPLASMIC PROTEIN"/>
    <property type="match status" value="1"/>
</dbReference>
<dbReference type="EMBL" id="NMUQ01000004">
    <property type="protein sequence ID" value="OXM13243.1"/>
    <property type="molecule type" value="Genomic_DNA"/>
</dbReference>
<gene>
    <name evidence="5" type="ORF">CGZ75_22745</name>
</gene>
<sequence length="417" mass="45429">MLAGCSTSNNGGGNEPAGNNGGANNGEKVTLNIFQFKVEIADALNRLKADYEKENPNVILNIETMGGGADYGAGLKAKFASNQEPDIFNNGGNADLTTWADKLEDLSNEPWQSDVIDTAKEGITRDGKNYGLPMGIEGYGLIYNKDLFKQAGIETPPKTLTELKAAVEKLKAAKITPFSNGYQEFWVLGNHTFNVALANQDDPTSFIKGLNEGKGGLVGNPVIGNWFNLFDMMIANSNKNPLTTDYNTQVTLFASGKTAMMQQGNWTQVQIDGITPNMNIGILPMPVDDSEKSGNIFVGVPNYWVVNKNSKNKEAAKDFLNWLATSETGKNYGVNEFKFIPALKSVEVKDQKVLGAIANDILQYSKDGKTSGWYFNQMPEGLPQEVGADMQAYVAGKSNKDQLVKSIQDKWTNMAKK</sequence>
<comment type="caution">
    <text evidence="5">The sequence shown here is derived from an EMBL/GenBank/DDBJ whole genome shotgun (WGS) entry which is preliminary data.</text>
</comment>
<comment type="similarity">
    <text evidence="1">Belongs to the bacterial solute-binding protein 1 family.</text>
</comment>
<evidence type="ECO:0000313" key="6">
    <source>
        <dbReference type="Proteomes" id="UP000215145"/>
    </source>
</evidence>
<dbReference type="Proteomes" id="UP000215145">
    <property type="component" value="Unassembled WGS sequence"/>
</dbReference>
<dbReference type="Pfam" id="PF01547">
    <property type="entry name" value="SBP_bac_1"/>
    <property type="match status" value="1"/>
</dbReference>
<dbReference type="SUPFAM" id="SSF53850">
    <property type="entry name" value="Periplasmic binding protein-like II"/>
    <property type="match status" value="1"/>
</dbReference>
<organism evidence="5 6">
    <name type="scientific">Paenibacillus herberti</name>
    <dbReference type="NCBI Taxonomy" id="1619309"/>
    <lineage>
        <taxon>Bacteria</taxon>
        <taxon>Bacillati</taxon>
        <taxon>Bacillota</taxon>
        <taxon>Bacilli</taxon>
        <taxon>Bacillales</taxon>
        <taxon>Paenibacillaceae</taxon>
        <taxon>Paenibacillus</taxon>
    </lineage>
</organism>
<keyword evidence="2" id="KW-0813">Transport</keyword>
<feature type="region of interest" description="Disordered" evidence="4">
    <location>
        <begin position="1"/>
        <end position="23"/>
    </location>
</feature>
<dbReference type="RefSeq" id="WP_089526972.1">
    <property type="nucleotide sequence ID" value="NZ_NMUQ01000004.1"/>
</dbReference>
<dbReference type="GO" id="GO:0015768">
    <property type="term" value="P:maltose transport"/>
    <property type="evidence" value="ECO:0007669"/>
    <property type="project" value="TreeGrafter"/>
</dbReference>
<dbReference type="AlphaFoldDB" id="A0A229NTK7"/>
<protein>
    <submittedName>
        <fullName evidence="5">ABC transporter substrate-binding protein</fullName>
    </submittedName>
</protein>
<evidence type="ECO:0000256" key="2">
    <source>
        <dbReference type="ARBA" id="ARBA00022448"/>
    </source>
</evidence>
<evidence type="ECO:0000256" key="1">
    <source>
        <dbReference type="ARBA" id="ARBA00008520"/>
    </source>
</evidence>
<evidence type="ECO:0000256" key="3">
    <source>
        <dbReference type="ARBA" id="ARBA00022729"/>
    </source>
</evidence>
<reference evidence="5 6" key="1">
    <citation type="submission" date="2017-07" db="EMBL/GenBank/DDBJ databases">
        <title>Paenibacillus herberti R33 genome sequencing and assembly.</title>
        <authorList>
            <person name="Su W."/>
        </authorList>
    </citation>
    <scope>NUCLEOTIDE SEQUENCE [LARGE SCALE GENOMIC DNA]</scope>
    <source>
        <strain evidence="5 6">R33</strain>
    </source>
</reference>
<name>A0A229NTK7_9BACL</name>
<dbReference type="GO" id="GO:0042956">
    <property type="term" value="P:maltodextrin transmembrane transport"/>
    <property type="evidence" value="ECO:0007669"/>
    <property type="project" value="TreeGrafter"/>
</dbReference>
<accession>A0A229NTK7</accession>
<keyword evidence="3" id="KW-0732">Signal</keyword>
<dbReference type="GO" id="GO:1901982">
    <property type="term" value="F:maltose binding"/>
    <property type="evidence" value="ECO:0007669"/>
    <property type="project" value="TreeGrafter"/>
</dbReference>
<dbReference type="Gene3D" id="3.40.190.10">
    <property type="entry name" value="Periplasmic binding protein-like II"/>
    <property type="match status" value="2"/>
</dbReference>